<dbReference type="RefSeq" id="WP_270039646.1">
    <property type="nucleotide sequence ID" value="NZ_JAPDOD010000006.1"/>
</dbReference>
<evidence type="ECO:0000313" key="2">
    <source>
        <dbReference type="EMBL" id="MDA0160678.1"/>
    </source>
</evidence>
<keyword evidence="1" id="KW-0963">Cytoplasm</keyword>
<comment type="cofactor">
    <cofactor evidence="1">
        <name>Mg(2+)</name>
        <dbReference type="ChEBI" id="CHEBI:18420"/>
    </cofactor>
</comment>
<dbReference type="GO" id="GO:0009102">
    <property type="term" value="P:biotin biosynthetic process"/>
    <property type="evidence" value="ECO:0007669"/>
    <property type="project" value="UniProtKB-UniRule"/>
</dbReference>
<comment type="subunit">
    <text evidence="1">Homodimer.</text>
</comment>
<organism evidence="2 3">
    <name type="scientific">Solirubrobacter ginsenosidimutans</name>
    <dbReference type="NCBI Taxonomy" id="490573"/>
    <lineage>
        <taxon>Bacteria</taxon>
        <taxon>Bacillati</taxon>
        <taxon>Actinomycetota</taxon>
        <taxon>Thermoleophilia</taxon>
        <taxon>Solirubrobacterales</taxon>
        <taxon>Solirubrobacteraceae</taxon>
        <taxon>Solirubrobacter</taxon>
    </lineage>
</organism>
<keyword evidence="1 2" id="KW-0436">Ligase</keyword>
<feature type="binding site" evidence="1">
    <location>
        <position position="183"/>
    </location>
    <ligand>
        <name>ATP</name>
        <dbReference type="ChEBI" id="CHEBI:30616"/>
    </ligand>
</feature>
<comment type="subcellular location">
    <subcellularLocation>
        <location evidence="1">Cytoplasm</location>
    </subcellularLocation>
</comment>
<feature type="binding site" evidence="1">
    <location>
        <position position="34"/>
    </location>
    <ligand>
        <name>substrate</name>
    </ligand>
</feature>
<feature type="binding site" evidence="1">
    <location>
        <position position="15"/>
    </location>
    <ligand>
        <name>Mg(2+)</name>
        <dbReference type="ChEBI" id="CHEBI:18420"/>
    </ligand>
</feature>
<dbReference type="GO" id="GO:0005524">
    <property type="term" value="F:ATP binding"/>
    <property type="evidence" value="ECO:0007669"/>
    <property type="project" value="UniProtKB-UniRule"/>
</dbReference>
<dbReference type="PANTHER" id="PTHR43210:SF5">
    <property type="entry name" value="DETHIOBIOTIN SYNTHETASE"/>
    <property type="match status" value="1"/>
</dbReference>
<comment type="function">
    <text evidence="1">Catalyzes a mechanistically unusual reaction, the ATP-dependent insertion of CO2 between the N7 and N8 nitrogen atoms of 7,8-diaminopelargonic acid (DAPA, also called 7,8-diammoniononanoate) to form a ureido ring.</text>
</comment>
<feature type="binding site" evidence="1">
    <location>
        <position position="39"/>
    </location>
    <ligand>
        <name>Mg(2+)</name>
        <dbReference type="ChEBI" id="CHEBI:18420"/>
    </ligand>
</feature>
<dbReference type="InterPro" id="IPR027417">
    <property type="entry name" value="P-loop_NTPase"/>
</dbReference>
<feature type="binding site" evidence="1">
    <location>
        <position position="39"/>
    </location>
    <ligand>
        <name>ATP</name>
        <dbReference type="ChEBI" id="CHEBI:30616"/>
    </ligand>
</feature>
<dbReference type="EMBL" id="JAPDOD010000006">
    <property type="protein sequence ID" value="MDA0160678.1"/>
    <property type="molecule type" value="Genomic_DNA"/>
</dbReference>
<keyword evidence="1" id="KW-0093">Biotin biosynthesis</keyword>
<keyword evidence="1" id="KW-0547">Nucleotide-binding</keyword>
<proteinExistence type="inferred from homology"/>
<comment type="pathway">
    <text evidence="1">Cofactor biosynthesis; biotin biosynthesis; biotin from 7,8-diaminononanoate: step 1/2.</text>
</comment>
<accession>A0A9X3S4K4</accession>
<comment type="caution">
    <text evidence="2">The sequence shown here is derived from an EMBL/GenBank/DDBJ whole genome shotgun (WGS) entry which is preliminary data.</text>
</comment>
<dbReference type="Proteomes" id="UP001149140">
    <property type="component" value="Unassembled WGS sequence"/>
</dbReference>
<dbReference type="GO" id="GO:0000287">
    <property type="term" value="F:magnesium ion binding"/>
    <property type="evidence" value="ECO:0007669"/>
    <property type="project" value="UniProtKB-UniRule"/>
</dbReference>
<dbReference type="NCBIfam" id="TIGR00347">
    <property type="entry name" value="bioD"/>
    <property type="match status" value="1"/>
</dbReference>
<evidence type="ECO:0000313" key="3">
    <source>
        <dbReference type="Proteomes" id="UP001149140"/>
    </source>
</evidence>
<name>A0A9X3S4K4_9ACTN</name>
<keyword evidence="1" id="KW-0067">ATP-binding</keyword>
<feature type="binding site" evidence="1">
    <location>
        <begin position="94"/>
        <end position="97"/>
    </location>
    <ligand>
        <name>ATP</name>
        <dbReference type="ChEBI" id="CHEBI:30616"/>
    </ligand>
</feature>
<protein>
    <recommendedName>
        <fullName evidence="1">ATP-dependent dethiobiotin synthetase BioD</fullName>
        <ecNumber evidence="1">6.3.3.3</ecNumber>
    </recommendedName>
    <alternativeName>
        <fullName evidence="1">DTB synthetase</fullName>
        <shortName evidence="1">DTBS</shortName>
    </alternativeName>
    <alternativeName>
        <fullName evidence="1">Dethiobiotin synthase</fullName>
    </alternativeName>
</protein>
<keyword evidence="1" id="KW-0479">Metal-binding</keyword>
<dbReference type="CDD" id="cd03109">
    <property type="entry name" value="DTBS"/>
    <property type="match status" value="1"/>
</dbReference>
<dbReference type="HAMAP" id="MF_00336">
    <property type="entry name" value="BioD"/>
    <property type="match status" value="1"/>
</dbReference>
<reference evidence="2" key="1">
    <citation type="submission" date="2022-10" db="EMBL/GenBank/DDBJ databases">
        <title>The WGS of Solirubrobacter ginsenosidimutans DSM 21036.</title>
        <authorList>
            <person name="Jiang Z."/>
        </authorList>
    </citation>
    <scope>NUCLEOTIDE SEQUENCE</scope>
    <source>
        <strain evidence="2">DSM 21036</strain>
    </source>
</reference>
<dbReference type="Gene3D" id="3.40.50.300">
    <property type="entry name" value="P-loop containing nucleotide triphosphate hydrolases"/>
    <property type="match status" value="1"/>
</dbReference>
<evidence type="ECO:0000256" key="1">
    <source>
        <dbReference type="HAMAP-Rule" id="MF_00336"/>
    </source>
</evidence>
<dbReference type="Pfam" id="PF13500">
    <property type="entry name" value="AAA_26"/>
    <property type="match status" value="1"/>
</dbReference>
<feature type="binding site" evidence="1">
    <location>
        <begin position="11"/>
        <end position="16"/>
    </location>
    <ligand>
        <name>ATP</name>
        <dbReference type="ChEBI" id="CHEBI:30616"/>
    </ligand>
</feature>
<dbReference type="PIRSF" id="PIRSF006755">
    <property type="entry name" value="DTB_synth"/>
    <property type="match status" value="1"/>
</dbReference>
<comment type="catalytic activity">
    <reaction evidence="1">
        <text>(7R,8S)-7,8-diammoniononanoate + CO2 + ATP = (4R,5S)-dethiobiotin + ADP + phosphate + 3 H(+)</text>
        <dbReference type="Rhea" id="RHEA:15805"/>
        <dbReference type="ChEBI" id="CHEBI:15378"/>
        <dbReference type="ChEBI" id="CHEBI:16526"/>
        <dbReference type="ChEBI" id="CHEBI:30616"/>
        <dbReference type="ChEBI" id="CHEBI:43474"/>
        <dbReference type="ChEBI" id="CHEBI:149469"/>
        <dbReference type="ChEBI" id="CHEBI:149473"/>
        <dbReference type="ChEBI" id="CHEBI:456216"/>
        <dbReference type="EC" id="6.3.3.3"/>
    </reaction>
</comment>
<comment type="caution">
    <text evidence="1">Lacks conserved residue(s) required for the propagation of feature annotation.</text>
</comment>
<feature type="active site" evidence="1">
    <location>
        <position position="30"/>
    </location>
</feature>
<dbReference type="GO" id="GO:0005829">
    <property type="term" value="C:cytosol"/>
    <property type="evidence" value="ECO:0007669"/>
    <property type="project" value="TreeGrafter"/>
</dbReference>
<dbReference type="EC" id="6.3.3.3" evidence="1"/>
<dbReference type="PANTHER" id="PTHR43210">
    <property type="entry name" value="DETHIOBIOTIN SYNTHETASE"/>
    <property type="match status" value="1"/>
</dbReference>
<dbReference type="GO" id="GO:0004141">
    <property type="term" value="F:dethiobiotin synthase activity"/>
    <property type="evidence" value="ECO:0007669"/>
    <property type="project" value="UniProtKB-UniRule"/>
</dbReference>
<feature type="binding site" evidence="1">
    <location>
        <begin position="154"/>
        <end position="155"/>
    </location>
    <ligand>
        <name>ATP</name>
        <dbReference type="ChEBI" id="CHEBI:30616"/>
    </ligand>
</feature>
<gene>
    <name evidence="1 2" type="primary">bioD</name>
    <name evidence="2" type="ORF">OM076_10415</name>
</gene>
<dbReference type="SUPFAM" id="SSF52540">
    <property type="entry name" value="P-loop containing nucleoside triphosphate hydrolases"/>
    <property type="match status" value="1"/>
</dbReference>
<dbReference type="AlphaFoldDB" id="A0A9X3S4K4"/>
<keyword evidence="1" id="KW-0460">Magnesium</keyword>
<sequence>MRIVVTGTDTGVGKTYVSAALCDERSTYVKAAQTGDDDDARTVRERSGATVHTLAAYPEPLSPERSAARAGVPCITPQEIARFVDTLEGRVVVEGAGGLLVRFGDGGTIADVAELLDAPLIVVARAGLGTLNHTALTVEAIERRGLRCLGIVIGSWPHDPDLASLCNLDDLAAIAPVLGKLPEGGKDLKLEIPA</sequence>
<feature type="binding site" evidence="1">
    <location>
        <position position="94"/>
    </location>
    <ligand>
        <name>Mg(2+)</name>
        <dbReference type="ChEBI" id="CHEBI:18420"/>
    </ligand>
</feature>
<keyword evidence="3" id="KW-1185">Reference proteome</keyword>
<dbReference type="InterPro" id="IPR004472">
    <property type="entry name" value="DTB_synth_BioD"/>
</dbReference>
<comment type="similarity">
    <text evidence="1">Belongs to the dethiobiotin synthetase family.</text>
</comment>